<dbReference type="NCBIfam" id="TIGR03026">
    <property type="entry name" value="NDP-sugDHase"/>
    <property type="match status" value="1"/>
</dbReference>
<keyword evidence="7" id="KW-1185">Reference proteome</keyword>
<dbReference type="InterPro" id="IPR014026">
    <property type="entry name" value="UDP-Glc/GDP-Man_DH_dimer"/>
</dbReference>
<dbReference type="InterPro" id="IPR014027">
    <property type="entry name" value="UDP-Glc/GDP-Man_DH_C"/>
</dbReference>
<dbReference type="GO" id="GO:0051287">
    <property type="term" value="F:NAD binding"/>
    <property type="evidence" value="ECO:0007669"/>
    <property type="project" value="InterPro"/>
</dbReference>
<evidence type="ECO:0000259" key="5">
    <source>
        <dbReference type="SMART" id="SM00984"/>
    </source>
</evidence>
<dbReference type="SMART" id="SM00984">
    <property type="entry name" value="UDPG_MGDP_dh_C"/>
    <property type="match status" value="1"/>
</dbReference>
<dbReference type="InterPro" id="IPR008927">
    <property type="entry name" value="6-PGluconate_DH-like_C_sf"/>
</dbReference>
<dbReference type="PANTHER" id="PTHR43491:SF2">
    <property type="entry name" value="UDP-N-ACETYL-D-MANNOSAMINE DEHYDROGENASE"/>
    <property type="match status" value="1"/>
</dbReference>
<evidence type="ECO:0000256" key="3">
    <source>
        <dbReference type="ARBA" id="ARBA00023027"/>
    </source>
</evidence>
<dbReference type="Pfam" id="PF00984">
    <property type="entry name" value="UDPG_MGDP_dh"/>
    <property type="match status" value="1"/>
</dbReference>
<proteinExistence type="inferred from homology"/>
<sequence>MKPKNLVSKTRDIRATYNYNPTIAVVGLGYVGLPVTLGFSKKYQVIGYDVKPERIHSLKQHVDTTNQVTSQSLKDASIEFTLDATRLHVCDVIIICVPTPLNEKQEPDLSHLINASKTVGENMRRNTVIIYESTVFPGATEEVCIPLLEKCSTLHCGQDFFVGYSPERINPGDTSHTFSTTEKIVAAQDKQTLDKIYALYQSVIDAKVFKASSIPVAEAAKLVENTQRDINIAFMNELSIIFRHLGLQTHEVLEAARTKWNFIPFNPGLVGGHCIGVDPYYFIYKAKQEGYTPELMTIARSVNDRMSTEVVSIVNRYIEEKGYNHNGLKVGLLGLTFKEDVPDLRNSKSIEIGHKLQNDGLHVVAYDPIINQQDLPEDFNLPIVEKEDLINFDIIILAVSHKQFREMHDDDFYNLFKDNTGLIVDVKGLCTNRVFGESIEIISL</sequence>
<dbReference type="InterPro" id="IPR017476">
    <property type="entry name" value="UDP-Glc/GDP-Man"/>
</dbReference>
<dbReference type="GO" id="GO:0000271">
    <property type="term" value="P:polysaccharide biosynthetic process"/>
    <property type="evidence" value="ECO:0007669"/>
    <property type="project" value="InterPro"/>
</dbReference>
<feature type="domain" description="UDP-glucose/GDP-mannose dehydrogenase C-terminal" evidence="5">
    <location>
        <begin position="331"/>
        <end position="432"/>
    </location>
</feature>
<dbReference type="GO" id="GO:0016628">
    <property type="term" value="F:oxidoreductase activity, acting on the CH-CH group of donors, NAD or NADP as acceptor"/>
    <property type="evidence" value="ECO:0007669"/>
    <property type="project" value="InterPro"/>
</dbReference>
<name>A0A923L4J8_9BACI</name>
<dbReference type="PIRSF" id="PIRSF000124">
    <property type="entry name" value="UDPglc_GDPman_dh"/>
    <property type="match status" value="1"/>
</dbReference>
<dbReference type="InterPro" id="IPR036291">
    <property type="entry name" value="NAD(P)-bd_dom_sf"/>
</dbReference>
<dbReference type="AlphaFoldDB" id="A0A923L4J8"/>
<evidence type="ECO:0000313" key="7">
    <source>
        <dbReference type="Proteomes" id="UP000637359"/>
    </source>
</evidence>
<keyword evidence="2" id="KW-0560">Oxidoreductase</keyword>
<organism evidence="6 7">
    <name type="scientific">Ornithinibacillus hominis</name>
    <dbReference type="NCBI Taxonomy" id="2763055"/>
    <lineage>
        <taxon>Bacteria</taxon>
        <taxon>Bacillati</taxon>
        <taxon>Bacillota</taxon>
        <taxon>Bacilli</taxon>
        <taxon>Bacillales</taxon>
        <taxon>Bacillaceae</taxon>
        <taxon>Ornithinibacillus</taxon>
    </lineage>
</organism>
<keyword evidence="3" id="KW-0520">NAD</keyword>
<dbReference type="EMBL" id="JACOOL010000003">
    <property type="protein sequence ID" value="MBC5636358.1"/>
    <property type="molecule type" value="Genomic_DNA"/>
</dbReference>
<dbReference type="PIRSF" id="PIRSF500136">
    <property type="entry name" value="UDP_ManNAc_DH"/>
    <property type="match status" value="1"/>
</dbReference>
<dbReference type="Gene3D" id="3.40.50.720">
    <property type="entry name" value="NAD(P)-binding Rossmann-like Domain"/>
    <property type="match status" value="2"/>
</dbReference>
<evidence type="ECO:0000256" key="1">
    <source>
        <dbReference type="ARBA" id="ARBA00006601"/>
    </source>
</evidence>
<dbReference type="SUPFAM" id="SSF48179">
    <property type="entry name" value="6-phosphogluconate dehydrogenase C-terminal domain-like"/>
    <property type="match status" value="1"/>
</dbReference>
<accession>A0A923L4J8</accession>
<gene>
    <name evidence="6" type="ORF">H8S33_05885</name>
</gene>
<dbReference type="RefSeq" id="WP_186869066.1">
    <property type="nucleotide sequence ID" value="NZ_JACOOL010000003.1"/>
</dbReference>
<comment type="caution">
    <text evidence="6">The sequence shown here is derived from an EMBL/GenBank/DDBJ whole genome shotgun (WGS) entry which is preliminary data.</text>
</comment>
<dbReference type="SUPFAM" id="SSF51735">
    <property type="entry name" value="NAD(P)-binding Rossmann-fold domains"/>
    <property type="match status" value="1"/>
</dbReference>
<dbReference type="InterPro" id="IPR001732">
    <property type="entry name" value="UDP-Glc/GDP-Man_DH_N"/>
</dbReference>
<evidence type="ECO:0000313" key="6">
    <source>
        <dbReference type="EMBL" id="MBC5636358.1"/>
    </source>
</evidence>
<dbReference type="InterPro" id="IPR036220">
    <property type="entry name" value="UDP-Glc/GDP-Man_DH_C_sf"/>
</dbReference>
<evidence type="ECO:0000256" key="2">
    <source>
        <dbReference type="ARBA" id="ARBA00023002"/>
    </source>
</evidence>
<dbReference type="Pfam" id="PF03721">
    <property type="entry name" value="UDPG_MGDP_dh_N"/>
    <property type="match status" value="1"/>
</dbReference>
<dbReference type="InterPro" id="IPR028359">
    <property type="entry name" value="UDP_ManNAc/GlcNAc_DH"/>
</dbReference>
<dbReference type="PANTHER" id="PTHR43491">
    <property type="entry name" value="UDP-N-ACETYL-D-MANNOSAMINE DEHYDROGENASE"/>
    <property type="match status" value="1"/>
</dbReference>
<dbReference type="SUPFAM" id="SSF52413">
    <property type="entry name" value="UDP-glucose/GDP-mannose dehydrogenase C-terminal domain"/>
    <property type="match status" value="1"/>
</dbReference>
<dbReference type="Pfam" id="PF03720">
    <property type="entry name" value="UDPG_MGDP_dh_C"/>
    <property type="match status" value="1"/>
</dbReference>
<protein>
    <submittedName>
        <fullName evidence="6">Nucleotide sugar dehydrogenase</fullName>
    </submittedName>
</protein>
<dbReference type="GO" id="GO:0016616">
    <property type="term" value="F:oxidoreductase activity, acting on the CH-OH group of donors, NAD or NADP as acceptor"/>
    <property type="evidence" value="ECO:0007669"/>
    <property type="project" value="InterPro"/>
</dbReference>
<evidence type="ECO:0000256" key="4">
    <source>
        <dbReference type="PIRNR" id="PIRNR000124"/>
    </source>
</evidence>
<comment type="similarity">
    <text evidence="1 4">Belongs to the UDP-glucose/GDP-mannose dehydrogenase family.</text>
</comment>
<dbReference type="Proteomes" id="UP000637359">
    <property type="component" value="Unassembled WGS sequence"/>
</dbReference>
<reference evidence="6" key="1">
    <citation type="submission" date="2020-08" db="EMBL/GenBank/DDBJ databases">
        <title>Genome public.</title>
        <authorList>
            <person name="Liu C."/>
            <person name="Sun Q."/>
        </authorList>
    </citation>
    <scope>NUCLEOTIDE SEQUENCE</scope>
    <source>
        <strain evidence="6">BX22</strain>
    </source>
</reference>